<gene>
    <name evidence="1" type="ORF">ACFFGX_19530</name>
</gene>
<name>A0ABV6SQ31_AZOPA</name>
<sequence>MTFRPSPARPSAALLRESKPLKSLFGQAQQLVRLQHLLDSQLQPAARGHCHVASWREGCLLLIVTNGQWATRLRYQQRRLQRQLLTLEAFWGLNRILFKVRPPMQANASSSRVNKLSPAAAESLRTAAEGIDDPRLRAALKRLARHGRPE</sequence>
<proteinExistence type="predicted"/>
<keyword evidence="2" id="KW-1185">Reference proteome</keyword>
<organism evidence="1 2">
    <name type="scientific">Azorhizophilus paspali</name>
    <name type="common">Azotobacter paspali</name>
    <dbReference type="NCBI Taxonomy" id="69963"/>
    <lineage>
        <taxon>Bacteria</taxon>
        <taxon>Pseudomonadati</taxon>
        <taxon>Pseudomonadota</taxon>
        <taxon>Gammaproteobacteria</taxon>
        <taxon>Pseudomonadales</taxon>
        <taxon>Pseudomonadaceae</taxon>
        <taxon>Azorhizophilus</taxon>
    </lineage>
</organism>
<dbReference type="EMBL" id="JBHLSS010000127">
    <property type="protein sequence ID" value="MFC0711638.1"/>
    <property type="molecule type" value="Genomic_DNA"/>
</dbReference>
<evidence type="ECO:0000313" key="1">
    <source>
        <dbReference type="EMBL" id="MFC0711638.1"/>
    </source>
</evidence>
<comment type="caution">
    <text evidence="1">The sequence shown here is derived from an EMBL/GenBank/DDBJ whole genome shotgun (WGS) entry which is preliminary data.</text>
</comment>
<dbReference type="Pfam" id="PF05258">
    <property type="entry name" value="DciA"/>
    <property type="match status" value="1"/>
</dbReference>
<reference evidence="1 2" key="1">
    <citation type="submission" date="2024-09" db="EMBL/GenBank/DDBJ databases">
        <authorList>
            <person name="Sun Q."/>
            <person name="Mori K."/>
        </authorList>
    </citation>
    <scope>NUCLEOTIDE SEQUENCE [LARGE SCALE GENOMIC DNA]</scope>
    <source>
        <strain evidence="1 2">NCAIM B.01794</strain>
    </source>
</reference>
<dbReference type="InterPro" id="IPR007922">
    <property type="entry name" value="DciA-like"/>
</dbReference>
<dbReference type="Proteomes" id="UP001589891">
    <property type="component" value="Unassembled WGS sequence"/>
</dbReference>
<protein>
    <submittedName>
        <fullName evidence="1">DUF721 domain-containing protein</fullName>
    </submittedName>
</protein>
<evidence type="ECO:0000313" key="2">
    <source>
        <dbReference type="Proteomes" id="UP001589891"/>
    </source>
</evidence>
<accession>A0ABV6SQ31</accession>
<dbReference type="RefSeq" id="WP_376948537.1">
    <property type="nucleotide sequence ID" value="NZ_CP171449.1"/>
</dbReference>